<accession>A0AAV9SJM0</accession>
<sequence>MHVSLSGRHPVMCQTATLQVEAKEGPLATTCLSWANTGPQLIVEGGGDKDGAESEDLEVMLTDHFQSNLTDKYYKMVVLSVRTLNASDQRWEDGAVLRCFVVFVSNSLRLREKKMGTGESGSVYRAVMAEEHEGTQSGGVVEPVRRKADGPAVSVPRGLGSANHAPRKKLILHMDLNNTILVSDTVTGQGSVAALDYFLTTVTWGKMSKHGKWEWLSDSASLFPPCSDASSYYSQFGRSPAFTSVAGRRFRGLLEEHLELLRWPQGIKEDRQLSVKGEDGRLYHWILPSFFQLIRDLAQEGREFAIVFRTFGTDLPRVLRAVSRAVKEGAHPLFPDLPELKLSVDMTPGKIRCSKRGVVLSRAKDRLSTCDGERGLYQYLSSVQGLGGFQDHFDWWATNSFSIRGGKPLWIDPFDQHVQHIFIDDNIRQNDEDTIVSPKVFLEPGSADTRTACTSELYDISLVQTDLLRAISDHSYFTQRVQICLENYESNLQNGTV</sequence>
<evidence type="ECO:0000313" key="2">
    <source>
        <dbReference type="Proteomes" id="UP001311232"/>
    </source>
</evidence>
<evidence type="ECO:0000313" key="1">
    <source>
        <dbReference type="EMBL" id="KAK5621491.1"/>
    </source>
</evidence>
<dbReference type="PANTHER" id="PTHR36960">
    <property type="entry name" value="SI:DKEY-32E6.3"/>
    <property type="match status" value="1"/>
</dbReference>
<dbReference type="EMBL" id="JAHHUM010000302">
    <property type="protein sequence ID" value="KAK5621491.1"/>
    <property type="molecule type" value="Genomic_DNA"/>
</dbReference>
<organism evidence="1 2">
    <name type="scientific">Crenichthys baileyi</name>
    <name type="common">White River springfish</name>
    <dbReference type="NCBI Taxonomy" id="28760"/>
    <lineage>
        <taxon>Eukaryota</taxon>
        <taxon>Metazoa</taxon>
        <taxon>Chordata</taxon>
        <taxon>Craniata</taxon>
        <taxon>Vertebrata</taxon>
        <taxon>Euteleostomi</taxon>
        <taxon>Actinopterygii</taxon>
        <taxon>Neopterygii</taxon>
        <taxon>Teleostei</taxon>
        <taxon>Neoteleostei</taxon>
        <taxon>Acanthomorphata</taxon>
        <taxon>Ovalentaria</taxon>
        <taxon>Atherinomorphae</taxon>
        <taxon>Cyprinodontiformes</taxon>
        <taxon>Goodeidae</taxon>
        <taxon>Crenichthys</taxon>
    </lineage>
</organism>
<protein>
    <submittedName>
        <fullName evidence="1">Uncharacterized protein</fullName>
    </submittedName>
</protein>
<gene>
    <name evidence="1" type="ORF">CRENBAI_003993</name>
</gene>
<comment type="caution">
    <text evidence="1">The sequence shown here is derived from an EMBL/GenBank/DDBJ whole genome shotgun (WGS) entry which is preliminary data.</text>
</comment>
<dbReference type="PANTHER" id="PTHR36960:SF1">
    <property type="entry name" value="SI:DKEY-32E6.3"/>
    <property type="match status" value="1"/>
</dbReference>
<proteinExistence type="predicted"/>
<name>A0AAV9SJM0_9TELE</name>
<dbReference type="Proteomes" id="UP001311232">
    <property type="component" value="Unassembled WGS sequence"/>
</dbReference>
<dbReference type="AlphaFoldDB" id="A0AAV9SJM0"/>
<keyword evidence="2" id="KW-1185">Reference proteome</keyword>
<reference evidence="1 2" key="1">
    <citation type="submission" date="2021-06" db="EMBL/GenBank/DDBJ databases">
        <authorList>
            <person name="Palmer J.M."/>
        </authorList>
    </citation>
    <scope>NUCLEOTIDE SEQUENCE [LARGE SCALE GENOMIC DNA]</scope>
    <source>
        <strain evidence="1 2">MEX-2019</strain>
        <tissue evidence="1">Muscle</tissue>
    </source>
</reference>